<comment type="subcellular location">
    <subcellularLocation>
        <location evidence="1">Cytoplasm</location>
        <location evidence="1">Cytoskeleton</location>
        <location evidence="1">Cilium axoneme</location>
    </subcellularLocation>
</comment>
<dbReference type="GO" id="GO:0003341">
    <property type="term" value="P:cilium movement"/>
    <property type="evidence" value="ECO:0007669"/>
    <property type="project" value="UniProtKB-ARBA"/>
</dbReference>
<feature type="region of interest" description="Disordered" evidence="10">
    <location>
        <begin position="275"/>
        <end position="296"/>
    </location>
</feature>
<evidence type="ECO:0000256" key="10">
    <source>
        <dbReference type="SAM" id="MobiDB-lite"/>
    </source>
</evidence>
<evidence type="ECO:0000256" key="9">
    <source>
        <dbReference type="ARBA" id="ARBA00023662"/>
    </source>
</evidence>
<evidence type="ECO:0000313" key="11">
    <source>
        <dbReference type="EMBL" id="CAD7448417.1"/>
    </source>
</evidence>
<dbReference type="InterPro" id="IPR015943">
    <property type="entry name" value="WD40/YVTN_repeat-like_dom_sf"/>
</dbReference>
<feature type="compositionally biased region" description="Basic and acidic residues" evidence="10">
    <location>
        <begin position="277"/>
        <end position="296"/>
    </location>
</feature>
<dbReference type="InterPro" id="IPR036322">
    <property type="entry name" value="WD40_repeat_dom_sf"/>
</dbReference>
<evidence type="ECO:0000256" key="7">
    <source>
        <dbReference type="ARBA" id="ARBA00023273"/>
    </source>
</evidence>
<reference evidence="11" key="1">
    <citation type="submission" date="2020-11" db="EMBL/GenBank/DDBJ databases">
        <authorList>
            <person name="Tran Van P."/>
        </authorList>
    </citation>
    <scope>NUCLEOTIDE SEQUENCE</scope>
</reference>
<evidence type="ECO:0000256" key="3">
    <source>
        <dbReference type="ARBA" id="ARBA00022574"/>
    </source>
</evidence>
<dbReference type="AlphaFoldDB" id="A0A7R9F9L6"/>
<evidence type="ECO:0000256" key="1">
    <source>
        <dbReference type="ARBA" id="ARBA00004430"/>
    </source>
</evidence>
<evidence type="ECO:0000256" key="2">
    <source>
        <dbReference type="ARBA" id="ARBA00022490"/>
    </source>
</evidence>
<dbReference type="SUPFAM" id="SSF50978">
    <property type="entry name" value="WD40 repeat-like"/>
    <property type="match status" value="1"/>
</dbReference>
<dbReference type="PANTHER" id="PTHR14885">
    <property type="entry name" value="CILIA- AND FLAGELLA-ASSOCIATED PROTEIN 43-RELATED"/>
    <property type="match status" value="1"/>
</dbReference>
<dbReference type="PANTHER" id="PTHR14885:SF1">
    <property type="entry name" value="CILIA- AND FLAGELLA-ASSOCIATED PROTEIN 43"/>
    <property type="match status" value="1"/>
</dbReference>
<gene>
    <name evidence="11" type="ORF">TBIB3V08_LOCUS10704</name>
</gene>
<keyword evidence="4" id="KW-0677">Repeat</keyword>
<keyword evidence="3" id="KW-0853">WD repeat</keyword>
<accession>A0A7R9F9L6</accession>
<evidence type="ECO:0000256" key="8">
    <source>
        <dbReference type="ARBA" id="ARBA00023605"/>
    </source>
</evidence>
<protein>
    <recommendedName>
        <fullName evidence="9">Cilia- and flagella-associated protein 43</fullName>
    </recommendedName>
</protein>
<keyword evidence="7" id="KW-0966">Cell projection</keyword>
<proteinExistence type="inferred from homology"/>
<evidence type="ECO:0000256" key="5">
    <source>
        <dbReference type="ARBA" id="ARBA00023054"/>
    </source>
</evidence>
<evidence type="ECO:0000256" key="4">
    <source>
        <dbReference type="ARBA" id="ARBA00022737"/>
    </source>
</evidence>
<dbReference type="Gene3D" id="2.130.10.10">
    <property type="entry name" value="YVTN repeat-like/Quinoprotein amine dehydrogenase"/>
    <property type="match status" value="3"/>
</dbReference>
<keyword evidence="6" id="KW-0206">Cytoskeleton</keyword>
<keyword evidence="2" id="KW-0963">Cytoplasm</keyword>
<comment type="similarity">
    <text evidence="8">Belongs to the CFAP43 family.</text>
</comment>
<evidence type="ECO:0000256" key="6">
    <source>
        <dbReference type="ARBA" id="ARBA00023212"/>
    </source>
</evidence>
<dbReference type="GO" id="GO:0060271">
    <property type="term" value="P:cilium assembly"/>
    <property type="evidence" value="ECO:0007669"/>
    <property type="project" value="TreeGrafter"/>
</dbReference>
<keyword evidence="5" id="KW-0175">Coiled coil</keyword>
<organism evidence="11">
    <name type="scientific">Timema bartmani</name>
    <dbReference type="NCBI Taxonomy" id="61472"/>
    <lineage>
        <taxon>Eukaryota</taxon>
        <taxon>Metazoa</taxon>
        <taxon>Ecdysozoa</taxon>
        <taxon>Arthropoda</taxon>
        <taxon>Hexapoda</taxon>
        <taxon>Insecta</taxon>
        <taxon>Pterygota</taxon>
        <taxon>Neoptera</taxon>
        <taxon>Polyneoptera</taxon>
        <taxon>Phasmatodea</taxon>
        <taxon>Timematodea</taxon>
        <taxon>Timematoidea</taxon>
        <taxon>Timematidae</taxon>
        <taxon>Timema</taxon>
    </lineage>
</organism>
<sequence>MCEHILGERCCLTAFVIFFGSFNLDVGTKDVKDEEIRVITKYHKTLAIINECHILFYDIGLKKNLIYYANCEEHGDGVQCLAGHRTMPMFAFAEKCYNPRILLFTYPNFTPISILKDGYTNLVFSELEYIVSLSTFPQFIITVWCWRTGTKLAWKESGSTQLGEQLLRCSLSSPVIVSQMLEMSECLLLWEINVCSKRCMLSKNKVFLPEAKSCCGFIWAPEGVLHIVTRNGDVYTVDAETHKAHLAIAWLTYNTDNANQKPDDENLIEEASQYFETKSESEEGKQGVTKNKETDDKSINKSNAIPCIAWFKGGIVVAGPDFYIKHFKRTSKVWKETWSILLNIHLVKLAASSLKEYLIGISDRGELYQYMPTMSTPTFERVQNYGSSFTHVCMIKPQCEMLATLGSNGILDVWDKTTGGHVGAMSLEAKYLCMVSSPKLPYIVLGRCDGVVDFLNVYCPERPQVLCQVSLCAWEIQDVQFTLSGSLLVAANTTNGDFFLIKANAGDRMEVLSYTSCKQEVTDFTVLESKKGLHLLVLVSSQKCCKAGLKIIVYEKLGDERILSLKGYVELAGYYIGLSFHPEINLRFFGVLHRSKQIHVLEFTPESGGVATSTPRTHQPRPSFAYTLWPESVKASSLSLNITTNERQTPPLPLPSPKPYSQ</sequence>
<dbReference type="EMBL" id="OD569983">
    <property type="protein sequence ID" value="CAD7448417.1"/>
    <property type="molecule type" value="Genomic_DNA"/>
</dbReference>
<dbReference type="GO" id="GO:0005930">
    <property type="term" value="C:axoneme"/>
    <property type="evidence" value="ECO:0007669"/>
    <property type="project" value="UniProtKB-SubCell"/>
</dbReference>
<name>A0A7R9F9L6_9NEOP</name>